<dbReference type="Gene3D" id="1.20.1540.10">
    <property type="entry name" value="Rhomboid-like"/>
    <property type="match status" value="1"/>
</dbReference>
<comment type="subcellular location">
    <subcellularLocation>
        <location evidence="1">Membrane</location>
        <topology evidence="1">Multi-pass membrane protein</topology>
    </subcellularLocation>
</comment>
<name>A0A3B5L159_9TELE</name>
<dbReference type="GeneTree" id="ENSGT00390000002470"/>
<keyword evidence="7" id="KW-1185">Reference proteome</keyword>
<dbReference type="PANTHER" id="PTHR13377">
    <property type="entry name" value="PLACENTAL PROTEIN 6"/>
    <property type="match status" value="1"/>
</dbReference>
<accession>A0A3B5L159</accession>
<evidence type="ECO:0000256" key="5">
    <source>
        <dbReference type="SAM" id="Phobius"/>
    </source>
</evidence>
<keyword evidence="2 5" id="KW-0812">Transmembrane</keyword>
<dbReference type="GO" id="GO:0006890">
    <property type="term" value="P:retrograde vesicle-mediated transport, Golgi to endoplasmic reticulum"/>
    <property type="evidence" value="ECO:0007669"/>
    <property type="project" value="InterPro"/>
</dbReference>
<dbReference type="Ensembl" id="ENSXCOT00000003655.1">
    <property type="protein sequence ID" value="ENSXCOP00000003616.1"/>
    <property type="gene ID" value="ENSXCOG00000002852.1"/>
</dbReference>
<evidence type="ECO:0000313" key="6">
    <source>
        <dbReference type="Ensembl" id="ENSXCOP00000003616.1"/>
    </source>
</evidence>
<dbReference type="STRING" id="32473.ENSXCOP00000003616"/>
<dbReference type="InterPro" id="IPR013861">
    <property type="entry name" value="TMEM115/Pdh1/Rbl19"/>
</dbReference>
<feature type="transmembrane region" description="Helical" evidence="5">
    <location>
        <begin position="12"/>
        <end position="38"/>
    </location>
</feature>
<dbReference type="GO" id="GO:0016020">
    <property type="term" value="C:membrane"/>
    <property type="evidence" value="ECO:0007669"/>
    <property type="project" value="UniProtKB-SubCell"/>
</dbReference>
<dbReference type="Proteomes" id="UP000261380">
    <property type="component" value="Unplaced"/>
</dbReference>
<evidence type="ECO:0000256" key="2">
    <source>
        <dbReference type="ARBA" id="ARBA00022692"/>
    </source>
</evidence>
<feature type="transmembrane region" description="Helical" evidence="5">
    <location>
        <begin position="130"/>
        <end position="150"/>
    </location>
</feature>
<dbReference type="FunFam" id="1.20.1540.10:FF:000004">
    <property type="entry name" value="Transmembrane protein 115"/>
    <property type="match status" value="1"/>
</dbReference>
<sequence>MNRYLPVARQHFLAALASTSVVVKTISALVVLLYLLAWAVDTSYALGVTPGYLFPPNFWVWTLVTHGLVEQHVWGVAASVGTVMACGRLLEPLWGALELLIFFAVVNVSAGLLAGLSYLLTYVATFDLHFLFAVRIYGAAGFLGGVLVALKQTMGDTTVLRVPQVRLKAAPALVLLLLALLRLSGLLGSCAPLAAYSYGALSGWVYLRFYQRHSRGRGDMSDHFAFASFFPEAVQPAVGLLAGLVHAALVKIKVCRKMVKRYDVGAPSAITISLPGTDPQDAERRRHFTLFFSGLSDMKYQNRLTSDKCVRFVQELAEVVLGEKKSYHRTAESLFGCEATLPCKCLDLFLCVGLRKNGMIKGCVMQNVCFLSFVSYNI</sequence>
<dbReference type="SUPFAM" id="SSF144091">
    <property type="entry name" value="Rhomboid-like"/>
    <property type="match status" value="1"/>
</dbReference>
<keyword evidence="4 5" id="KW-0472">Membrane</keyword>
<organism evidence="6 7">
    <name type="scientific">Xiphophorus couchianus</name>
    <name type="common">Monterrey platyfish</name>
    <dbReference type="NCBI Taxonomy" id="32473"/>
    <lineage>
        <taxon>Eukaryota</taxon>
        <taxon>Metazoa</taxon>
        <taxon>Chordata</taxon>
        <taxon>Craniata</taxon>
        <taxon>Vertebrata</taxon>
        <taxon>Euteleostomi</taxon>
        <taxon>Actinopterygii</taxon>
        <taxon>Neopterygii</taxon>
        <taxon>Teleostei</taxon>
        <taxon>Neoteleostei</taxon>
        <taxon>Acanthomorphata</taxon>
        <taxon>Ovalentaria</taxon>
        <taxon>Atherinomorphae</taxon>
        <taxon>Cyprinodontiformes</taxon>
        <taxon>Poeciliidae</taxon>
        <taxon>Poeciliinae</taxon>
        <taxon>Xiphophorus</taxon>
    </lineage>
</organism>
<dbReference type="AlphaFoldDB" id="A0A3B5L159"/>
<dbReference type="PANTHER" id="PTHR13377:SF3">
    <property type="entry name" value="TRANSMEMBRANE PROTEIN 115"/>
    <property type="match status" value="1"/>
</dbReference>
<reference evidence="6" key="1">
    <citation type="submission" date="2025-08" db="UniProtKB">
        <authorList>
            <consortium name="Ensembl"/>
        </authorList>
    </citation>
    <scope>IDENTIFICATION</scope>
</reference>
<dbReference type="Pfam" id="PF08551">
    <property type="entry name" value="DUF1751"/>
    <property type="match status" value="1"/>
</dbReference>
<feature type="transmembrane region" description="Helical" evidence="5">
    <location>
        <begin position="193"/>
        <end position="210"/>
    </location>
</feature>
<reference evidence="6" key="2">
    <citation type="submission" date="2025-09" db="UniProtKB">
        <authorList>
            <consortium name="Ensembl"/>
        </authorList>
    </citation>
    <scope>IDENTIFICATION</scope>
</reference>
<dbReference type="SMART" id="SM01160">
    <property type="entry name" value="DUF1751"/>
    <property type="match status" value="1"/>
</dbReference>
<dbReference type="InterPro" id="IPR035952">
    <property type="entry name" value="Rhomboid-like_sf"/>
</dbReference>
<feature type="transmembrane region" description="Helical" evidence="5">
    <location>
        <begin position="99"/>
        <end position="124"/>
    </location>
</feature>
<dbReference type="GO" id="GO:0005794">
    <property type="term" value="C:Golgi apparatus"/>
    <property type="evidence" value="ECO:0007669"/>
    <property type="project" value="TreeGrafter"/>
</dbReference>
<evidence type="ECO:0000313" key="7">
    <source>
        <dbReference type="Proteomes" id="UP000261380"/>
    </source>
</evidence>
<protein>
    <submittedName>
        <fullName evidence="6">Transmembrane protein 115</fullName>
    </submittedName>
</protein>
<proteinExistence type="predicted"/>
<evidence type="ECO:0000256" key="3">
    <source>
        <dbReference type="ARBA" id="ARBA00022989"/>
    </source>
</evidence>
<evidence type="ECO:0000256" key="4">
    <source>
        <dbReference type="ARBA" id="ARBA00023136"/>
    </source>
</evidence>
<keyword evidence="3 5" id="KW-1133">Transmembrane helix</keyword>
<evidence type="ECO:0000256" key="1">
    <source>
        <dbReference type="ARBA" id="ARBA00004141"/>
    </source>
</evidence>